<name>A0ACB7SU97_HYAAI</name>
<proteinExistence type="predicted"/>
<dbReference type="Proteomes" id="UP000821845">
    <property type="component" value="Chromosome 2"/>
</dbReference>
<evidence type="ECO:0000313" key="1">
    <source>
        <dbReference type="EMBL" id="KAH6938288.1"/>
    </source>
</evidence>
<accession>A0ACB7SU97</accession>
<protein>
    <submittedName>
        <fullName evidence="1">Uncharacterized protein</fullName>
    </submittedName>
</protein>
<comment type="caution">
    <text evidence="1">The sequence shown here is derived from an EMBL/GenBank/DDBJ whole genome shotgun (WGS) entry which is preliminary data.</text>
</comment>
<sequence>MRRIRHERTRTRHRYYEMKRVCYYLLPRQESGWSSQVSPDLLDDTLCTHVLVGALAVTAEGRLVPILRKHEDIITKIAATKLKIPYAKMKRLMRRIRHERTRTRHRYYEMKRVCYYLLPRQESGWSSQVSPDLLDDTLCTHVLVGALAVTAEGRLVPILRKHEDIITKIAATKLKPAPAPLPGKVAHGKNNERVGANTKESRLR</sequence>
<dbReference type="EMBL" id="CM023482">
    <property type="protein sequence ID" value="KAH6938288.1"/>
    <property type="molecule type" value="Genomic_DNA"/>
</dbReference>
<organism evidence="1 2">
    <name type="scientific">Hyalomma asiaticum</name>
    <name type="common">Tick</name>
    <dbReference type="NCBI Taxonomy" id="266040"/>
    <lineage>
        <taxon>Eukaryota</taxon>
        <taxon>Metazoa</taxon>
        <taxon>Ecdysozoa</taxon>
        <taxon>Arthropoda</taxon>
        <taxon>Chelicerata</taxon>
        <taxon>Arachnida</taxon>
        <taxon>Acari</taxon>
        <taxon>Parasitiformes</taxon>
        <taxon>Ixodida</taxon>
        <taxon>Ixodoidea</taxon>
        <taxon>Ixodidae</taxon>
        <taxon>Hyalomminae</taxon>
        <taxon>Hyalomma</taxon>
    </lineage>
</organism>
<reference evidence="1" key="1">
    <citation type="submission" date="2020-05" db="EMBL/GenBank/DDBJ databases">
        <title>Large-scale comparative analyses of tick genomes elucidate their genetic diversity and vector capacities.</title>
        <authorList>
            <person name="Jia N."/>
            <person name="Wang J."/>
            <person name="Shi W."/>
            <person name="Du L."/>
            <person name="Sun Y."/>
            <person name="Zhan W."/>
            <person name="Jiang J."/>
            <person name="Wang Q."/>
            <person name="Zhang B."/>
            <person name="Ji P."/>
            <person name="Sakyi L.B."/>
            <person name="Cui X."/>
            <person name="Yuan T."/>
            <person name="Jiang B."/>
            <person name="Yang W."/>
            <person name="Lam T.T.-Y."/>
            <person name="Chang Q."/>
            <person name="Ding S."/>
            <person name="Wang X."/>
            <person name="Zhu J."/>
            <person name="Ruan X."/>
            <person name="Zhao L."/>
            <person name="Wei J."/>
            <person name="Que T."/>
            <person name="Du C."/>
            <person name="Cheng J."/>
            <person name="Dai P."/>
            <person name="Han X."/>
            <person name="Huang E."/>
            <person name="Gao Y."/>
            <person name="Liu J."/>
            <person name="Shao H."/>
            <person name="Ye R."/>
            <person name="Li L."/>
            <person name="Wei W."/>
            <person name="Wang X."/>
            <person name="Wang C."/>
            <person name="Yang T."/>
            <person name="Huo Q."/>
            <person name="Li W."/>
            <person name="Guo W."/>
            <person name="Chen H."/>
            <person name="Zhou L."/>
            <person name="Ni X."/>
            <person name="Tian J."/>
            <person name="Zhou Y."/>
            <person name="Sheng Y."/>
            <person name="Liu T."/>
            <person name="Pan Y."/>
            <person name="Xia L."/>
            <person name="Li J."/>
            <person name="Zhao F."/>
            <person name="Cao W."/>
        </authorList>
    </citation>
    <scope>NUCLEOTIDE SEQUENCE</scope>
    <source>
        <strain evidence="1">Hyas-2018</strain>
    </source>
</reference>
<gene>
    <name evidence="1" type="ORF">HPB50_008346</name>
</gene>
<evidence type="ECO:0000313" key="2">
    <source>
        <dbReference type="Proteomes" id="UP000821845"/>
    </source>
</evidence>
<keyword evidence="2" id="KW-1185">Reference proteome</keyword>